<dbReference type="EMBL" id="GIBP01005922">
    <property type="protein sequence ID" value="NDV34891.1"/>
    <property type="molecule type" value="Transcribed_RNA"/>
</dbReference>
<dbReference type="SUPFAM" id="SSF53474">
    <property type="entry name" value="alpha/beta-Hydrolases"/>
    <property type="match status" value="1"/>
</dbReference>
<organism evidence="3">
    <name type="scientific">Arcella intermedia</name>
    <dbReference type="NCBI Taxonomy" id="1963864"/>
    <lineage>
        <taxon>Eukaryota</taxon>
        <taxon>Amoebozoa</taxon>
        <taxon>Tubulinea</taxon>
        <taxon>Elardia</taxon>
        <taxon>Arcellinida</taxon>
        <taxon>Sphaerothecina</taxon>
        <taxon>Arcellidae</taxon>
        <taxon>Arcella</taxon>
    </lineage>
</organism>
<dbReference type="Pfam" id="PF01764">
    <property type="entry name" value="Lipase_3"/>
    <property type="match status" value="1"/>
</dbReference>
<dbReference type="Gene3D" id="3.40.50.1820">
    <property type="entry name" value="alpha/beta hydrolase"/>
    <property type="match status" value="1"/>
</dbReference>
<proteinExistence type="predicted"/>
<dbReference type="GO" id="GO:0006629">
    <property type="term" value="P:lipid metabolic process"/>
    <property type="evidence" value="ECO:0007669"/>
    <property type="project" value="InterPro"/>
</dbReference>
<feature type="signal peptide" evidence="1">
    <location>
        <begin position="1"/>
        <end position="16"/>
    </location>
</feature>
<reference evidence="3" key="1">
    <citation type="journal article" date="2020" name="J. Eukaryot. Microbiol.">
        <title>De novo Sequencing, Assembly and Annotation of the Transcriptome for the Free-Living Testate Amoeba Arcella intermedia.</title>
        <authorList>
            <person name="Ribeiro G.M."/>
            <person name="Porfirio-Sousa A.L."/>
            <person name="Maurer-Alcala X.X."/>
            <person name="Katz L.A."/>
            <person name="Lahr D.J.G."/>
        </authorList>
    </citation>
    <scope>NUCLEOTIDE SEQUENCE</scope>
</reference>
<dbReference type="InterPro" id="IPR029058">
    <property type="entry name" value="AB_hydrolase_fold"/>
</dbReference>
<dbReference type="PANTHER" id="PTHR45856:SF25">
    <property type="entry name" value="FUNGAL LIPASE-LIKE DOMAIN-CONTAINING PROTEIN"/>
    <property type="match status" value="1"/>
</dbReference>
<dbReference type="PANTHER" id="PTHR45856">
    <property type="entry name" value="ALPHA/BETA-HYDROLASES SUPERFAMILY PROTEIN"/>
    <property type="match status" value="1"/>
</dbReference>
<feature type="chain" id="PRO_5025338378" description="Fungal lipase-type domain-containing protein" evidence="1">
    <location>
        <begin position="17"/>
        <end position="276"/>
    </location>
</feature>
<keyword evidence="1" id="KW-0732">Signal</keyword>
<dbReference type="InterPro" id="IPR051218">
    <property type="entry name" value="Sec_MonoDiacylglyc_Lipase"/>
</dbReference>
<dbReference type="InterPro" id="IPR002921">
    <property type="entry name" value="Fungal_lipase-type"/>
</dbReference>
<accession>A0A6B2LDI9</accession>
<name>A0A6B2LDI9_9EUKA</name>
<feature type="domain" description="Fungal lipase-type" evidence="2">
    <location>
        <begin position="79"/>
        <end position="216"/>
    </location>
</feature>
<dbReference type="CDD" id="cd00519">
    <property type="entry name" value="Lipase_3"/>
    <property type="match status" value="1"/>
</dbReference>
<protein>
    <recommendedName>
        <fullName evidence="2">Fungal lipase-type domain-containing protein</fullName>
    </recommendedName>
</protein>
<evidence type="ECO:0000313" key="3">
    <source>
        <dbReference type="EMBL" id="NDV34891.1"/>
    </source>
</evidence>
<evidence type="ECO:0000256" key="1">
    <source>
        <dbReference type="SAM" id="SignalP"/>
    </source>
</evidence>
<dbReference type="AlphaFoldDB" id="A0A6B2LDI9"/>
<evidence type="ECO:0000259" key="2">
    <source>
        <dbReference type="Pfam" id="PF01764"/>
    </source>
</evidence>
<sequence length="276" mass="29965">MKLLVLALLVLDCVSGFNLKEGSRKVANAFAAYCPNDALKSWNCYWCNDTNVSVKAVVSNTTTLISAYVGIDHTQNEVVVSFRGTIKNIQNWVIDLNFAQTLAYPSLPDVSVHEGFWFAYLSISTPLIKAIKQTIAACPNCNSIVYTGHSLGGALASLALMDATYIYQITQPAPVLYTFGQPRTGSEGWVKFLHVLTSSITRVVHNADIVPHVPPRAFGYQHLAVEVWMAGNSGAFTVCDGSGEDPNCSDKITSLSVSDHLYYIGHNQTLGTVHGC</sequence>